<feature type="compositionally biased region" description="Acidic residues" evidence="1">
    <location>
        <begin position="109"/>
        <end position="119"/>
    </location>
</feature>
<gene>
    <name evidence="2" type="ORF">LHYA1_G004920</name>
</gene>
<feature type="region of interest" description="Disordered" evidence="1">
    <location>
        <begin position="82"/>
        <end position="144"/>
    </location>
</feature>
<dbReference type="RefSeq" id="XP_031005016.1">
    <property type="nucleotide sequence ID" value="XM_031149873.1"/>
</dbReference>
<feature type="compositionally biased region" description="Polar residues" evidence="1">
    <location>
        <begin position="129"/>
        <end position="138"/>
    </location>
</feature>
<dbReference type="Proteomes" id="UP000431533">
    <property type="component" value="Unassembled WGS sequence"/>
</dbReference>
<organism evidence="2 3">
    <name type="scientific">Lachnellula hyalina</name>
    <dbReference type="NCBI Taxonomy" id="1316788"/>
    <lineage>
        <taxon>Eukaryota</taxon>
        <taxon>Fungi</taxon>
        <taxon>Dikarya</taxon>
        <taxon>Ascomycota</taxon>
        <taxon>Pezizomycotina</taxon>
        <taxon>Leotiomycetes</taxon>
        <taxon>Helotiales</taxon>
        <taxon>Lachnaceae</taxon>
        <taxon>Lachnellula</taxon>
    </lineage>
</organism>
<dbReference type="EMBL" id="QGMH01000074">
    <property type="protein sequence ID" value="TVY26228.1"/>
    <property type="molecule type" value="Genomic_DNA"/>
</dbReference>
<dbReference type="GeneID" id="41985118"/>
<feature type="compositionally biased region" description="Low complexity" evidence="1">
    <location>
        <begin position="89"/>
        <end position="98"/>
    </location>
</feature>
<evidence type="ECO:0000256" key="1">
    <source>
        <dbReference type="SAM" id="MobiDB-lite"/>
    </source>
</evidence>
<evidence type="ECO:0000313" key="2">
    <source>
        <dbReference type="EMBL" id="TVY26228.1"/>
    </source>
</evidence>
<protein>
    <submittedName>
        <fullName evidence="2">Uncharacterized protein</fullName>
    </submittedName>
</protein>
<evidence type="ECO:0000313" key="3">
    <source>
        <dbReference type="Proteomes" id="UP000431533"/>
    </source>
</evidence>
<name>A0A8H8R0R9_9HELO</name>
<keyword evidence="3" id="KW-1185">Reference proteome</keyword>
<proteinExistence type="predicted"/>
<sequence>MGRVFEYAGANGGHQFCMHYLDNMFPLKKCKDGLGVGGSGFEGCVDVDGVVDGVGVARDGEGKGDGDEAGFMDEEVQWWGRGASREGLESSSLSASGSFNFYTKNDGDREGEEEEDGEPAAEVGVNEMSPVSASSTINALRGEFENGRGFTKKERYKKWGESEEGRG</sequence>
<comment type="caution">
    <text evidence="2">The sequence shown here is derived from an EMBL/GenBank/DDBJ whole genome shotgun (WGS) entry which is preliminary data.</text>
</comment>
<reference evidence="2 3" key="1">
    <citation type="submission" date="2018-05" db="EMBL/GenBank/DDBJ databases">
        <title>Genome sequencing and assembly of the regulated plant pathogen Lachnellula willkommii and related sister species for the development of diagnostic species identification markers.</title>
        <authorList>
            <person name="Giroux E."/>
            <person name="Bilodeau G."/>
        </authorList>
    </citation>
    <scope>NUCLEOTIDE SEQUENCE [LARGE SCALE GENOMIC DNA]</scope>
    <source>
        <strain evidence="2 3">CBS 185.66</strain>
    </source>
</reference>
<accession>A0A8H8R0R9</accession>
<dbReference type="AlphaFoldDB" id="A0A8H8R0R9"/>